<dbReference type="SUPFAM" id="SSF53067">
    <property type="entry name" value="Actin-like ATPase domain"/>
    <property type="match status" value="1"/>
</dbReference>
<dbReference type="PANTHER" id="PTHR18964:SF165">
    <property type="entry name" value="BETA-GLUCOSIDE KINASE"/>
    <property type="match status" value="1"/>
</dbReference>
<accession>A0ABY8C5J4</accession>
<dbReference type="Proteomes" id="UP001220478">
    <property type="component" value="Chromosome"/>
</dbReference>
<protein>
    <submittedName>
        <fullName evidence="2">ROK family protein</fullName>
    </submittedName>
</protein>
<evidence type="ECO:0000313" key="2">
    <source>
        <dbReference type="EMBL" id="WEG35209.1"/>
    </source>
</evidence>
<dbReference type="EMBL" id="CP118868">
    <property type="protein sequence ID" value="WEG35209.1"/>
    <property type="molecule type" value="Genomic_DNA"/>
</dbReference>
<sequence length="296" mass="32138">MQILAIDIGGTKIKCDLYNEFGYCLNKYSEYSTEINMFLKTNNISEQVLNIVDLYTDSVNVDGVAIATAGVVDSITGRILYSGYTIPQYTGTDLCRTINNKYPQIPVAVENDVNCAALGEKWLGVAKDVSNFALITVGTGIGGAIVLNGQLLRGFSNTAGEVGYIPIGDSDWQSQASTTSLLQSYSDKCNKTILSGYEFFADIAADKKAAKECLHVFIVNLVKGLLCISYICNPEMLVLGGGIMENKLLLPLIQAEFSKRVVDYKLFSPKKIVAAELGNSAGRLGAVYNFLCRRPN</sequence>
<gene>
    <name evidence="2" type="ORF">PYS61_04550</name>
</gene>
<dbReference type="InterPro" id="IPR000600">
    <property type="entry name" value="ROK"/>
</dbReference>
<evidence type="ECO:0000256" key="1">
    <source>
        <dbReference type="ARBA" id="ARBA00006479"/>
    </source>
</evidence>
<dbReference type="Pfam" id="PF00480">
    <property type="entry name" value="ROK"/>
    <property type="match status" value="1"/>
</dbReference>
<comment type="similarity">
    <text evidence="1">Belongs to the ROK (NagC/XylR) family.</text>
</comment>
<dbReference type="RefSeq" id="WP_315571267.1">
    <property type="nucleotide sequence ID" value="NZ_CP118868.1"/>
</dbReference>
<name>A0ABY8C5J4_9FIRM</name>
<keyword evidence="3" id="KW-1185">Reference proteome</keyword>
<dbReference type="Gene3D" id="3.30.420.40">
    <property type="match status" value="2"/>
</dbReference>
<proteinExistence type="inferred from homology"/>
<reference evidence="2 3" key="1">
    <citation type="submission" date="2023-02" db="EMBL/GenBank/DDBJ databases">
        <title>Novel Oscillospiraceae bacterial genomes.</title>
        <authorList>
            <person name="Srinivasan S."/>
            <person name="Austin M.N."/>
            <person name="Fiedler T.L."/>
            <person name="Strenk S.M."/>
            <person name="Agnew K.J."/>
            <person name="Nagana Gowda G.A."/>
            <person name="Raftery D."/>
            <person name="Beamer M.A."/>
            <person name="Achilles S.L."/>
            <person name="Wiesenfeld H.C."/>
            <person name="Fredricks D.N."/>
            <person name="Hillier S.L."/>
        </authorList>
    </citation>
    <scope>NUCLEOTIDE SEQUENCE [LARGE SCALE GENOMIC DNA]</scope>
    <source>
        <strain evidence="2 3">CHIC02 1186E3-8</strain>
    </source>
</reference>
<dbReference type="InterPro" id="IPR043129">
    <property type="entry name" value="ATPase_NBD"/>
</dbReference>
<dbReference type="PANTHER" id="PTHR18964">
    <property type="entry name" value="ROK (REPRESSOR, ORF, KINASE) FAMILY"/>
    <property type="match status" value="1"/>
</dbReference>
<evidence type="ECO:0000313" key="3">
    <source>
        <dbReference type="Proteomes" id="UP001220478"/>
    </source>
</evidence>
<organism evidence="2 3">
    <name type="scientific">Amygdalobacter indicium</name>
    <dbReference type="NCBI Taxonomy" id="3029272"/>
    <lineage>
        <taxon>Bacteria</taxon>
        <taxon>Bacillati</taxon>
        <taxon>Bacillota</taxon>
        <taxon>Clostridia</taxon>
        <taxon>Eubacteriales</taxon>
        <taxon>Oscillospiraceae</taxon>
        <taxon>Amygdalobacter</taxon>
    </lineage>
</organism>